<dbReference type="Proteomes" id="UP000241209">
    <property type="component" value="Unassembled WGS sequence"/>
</dbReference>
<dbReference type="RefSeq" id="WP_012477453.1">
    <property type="nucleotide sequence ID" value="NZ_PZFK01000047.1"/>
</dbReference>
<evidence type="ECO:0000313" key="1">
    <source>
        <dbReference type="EMBL" id="PTI27680.1"/>
    </source>
</evidence>
<gene>
    <name evidence="1" type="ORF">BU072_12965</name>
</gene>
<comment type="caution">
    <text evidence="1">The sequence shown here is derived from an EMBL/GenBank/DDBJ whole genome shotgun (WGS) entry which is preliminary data.</text>
</comment>
<dbReference type="EMBL" id="PZFK01000047">
    <property type="protein sequence ID" value="PTI27680.1"/>
    <property type="molecule type" value="Genomic_DNA"/>
</dbReference>
<proteinExistence type="predicted"/>
<evidence type="ECO:0000313" key="2">
    <source>
        <dbReference type="Proteomes" id="UP000241209"/>
    </source>
</evidence>
<name>A0A2T4PQA8_9STAP</name>
<dbReference type="AlphaFoldDB" id="A0A2T4PQA8"/>
<accession>A0A2T4PQA8</accession>
<reference evidence="1 2" key="1">
    <citation type="journal article" date="2016" name="Front. Microbiol.">
        <title>Comprehensive Phylogenetic Analysis of Bovine Non-aureus Staphylococci Species Based on Whole-Genome Sequencing.</title>
        <authorList>
            <person name="Naushad S."/>
            <person name="Barkema H.W."/>
            <person name="Luby C."/>
            <person name="Condas L.A."/>
            <person name="Nobrega D.B."/>
            <person name="Carson D.A."/>
            <person name="De Buck J."/>
        </authorList>
    </citation>
    <scope>NUCLEOTIDE SEQUENCE [LARGE SCALE GENOMIC DNA]</scope>
    <source>
        <strain evidence="1 2">SNUC 2204</strain>
    </source>
</reference>
<protein>
    <submittedName>
        <fullName evidence="1">Transcriptional regulator</fullName>
    </submittedName>
</protein>
<organism evidence="1 2">
    <name type="scientific">Mammaliicoccus vitulinus</name>
    <dbReference type="NCBI Taxonomy" id="71237"/>
    <lineage>
        <taxon>Bacteria</taxon>
        <taxon>Bacillati</taxon>
        <taxon>Bacillota</taxon>
        <taxon>Bacilli</taxon>
        <taxon>Bacillales</taxon>
        <taxon>Staphylococcaceae</taxon>
        <taxon>Mammaliicoccus</taxon>
    </lineage>
</organism>
<dbReference type="SMR" id="A0A2T4PQA8"/>
<sequence>MAQKNEKEEMQSVTIRIPKELYFEYKQALLEQGKIVTYDVRRYMNDVVENHKKGHQ</sequence>